<accession>A0A839HSD1</accession>
<dbReference type="NCBIfam" id="TIGR02925">
    <property type="entry name" value="cis_trans_EpsD"/>
    <property type="match status" value="1"/>
</dbReference>
<dbReference type="EC" id="5.2.1.8" evidence="4"/>
<comment type="caution">
    <text evidence="4">The sequence shown here is derived from an EMBL/GenBank/DDBJ whole genome shotgun (WGS) entry which is preliminary data.</text>
</comment>
<evidence type="ECO:0000256" key="2">
    <source>
        <dbReference type="SAM" id="SignalP"/>
    </source>
</evidence>
<dbReference type="EMBL" id="JACIVI010000004">
    <property type="protein sequence ID" value="MBB1162528.1"/>
    <property type="molecule type" value="Genomic_DNA"/>
</dbReference>
<dbReference type="InterPro" id="IPR014274">
    <property type="entry name" value="PPIase_EpsD"/>
</dbReference>
<feature type="compositionally biased region" description="Pro residues" evidence="1">
    <location>
        <begin position="317"/>
        <end position="342"/>
    </location>
</feature>
<feature type="signal peptide" evidence="2">
    <location>
        <begin position="1"/>
        <end position="29"/>
    </location>
</feature>
<dbReference type="AlphaFoldDB" id="A0A839HSD1"/>
<proteinExistence type="predicted"/>
<feature type="domain" description="PpiC" evidence="3">
    <location>
        <begin position="132"/>
        <end position="223"/>
    </location>
</feature>
<evidence type="ECO:0000313" key="5">
    <source>
        <dbReference type="Proteomes" id="UP000586093"/>
    </source>
</evidence>
<organism evidence="4 5">
    <name type="scientific">Aquariibacter albus</name>
    <dbReference type="NCBI Taxonomy" id="2759899"/>
    <lineage>
        <taxon>Bacteria</taxon>
        <taxon>Pseudomonadati</taxon>
        <taxon>Pseudomonadota</taxon>
        <taxon>Betaproteobacteria</taxon>
        <taxon>Burkholderiales</taxon>
        <taxon>Sphaerotilaceae</taxon>
        <taxon>Aquariibacter</taxon>
    </lineage>
</organism>
<dbReference type="RefSeq" id="WP_182664565.1">
    <property type="nucleotide sequence ID" value="NZ_JACIVI010000004.1"/>
</dbReference>
<feature type="region of interest" description="Disordered" evidence="1">
    <location>
        <begin position="293"/>
        <end position="357"/>
    </location>
</feature>
<keyword evidence="2" id="KW-0732">Signal</keyword>
<sequence>MRNPSRNDTSRYPLWRLSLSLVATSTLLAACGGDNSSDKPATQVAAKVNKEELSVHQINFLLARQGNLAPEQVEPAGRVVLDKLIDQELTVQKAIEQKMDRDPRVVQALDASRREIIARAYVDRIGNSAKPPTEDEIRDYYTKNPALFSQRRIYQLQEFVVDGTIEEIKALHPKVTAAKDAGQLAEIMRGSGLKFGASQAVRAAEQIPLAVLPRFAKLRDGEIMVNLAGTRMQAIYLASSRSAPVDETQARPAIERFLLTEAKRELITKDLKALREAAKIEYLGKFADMKNTQPAPAEAKTGPALDMPVPASAAIAPPTPAVVPPPPPLTPLPPPPPPPPAEPVGDDTLNRGLRGLK</sequence>
<keyword evidence="4" id="KW-0413">Isomerase</keyword>
<gene>
    <name evidence="4" type="primary">epsD</name>
    <name evidence="4" type="ORF">H4F90_11115</name>
</gene>
<evidence type="ECO:0000256" key="1">
    <source>
        <dbReference type="SAM" id="MobiDB-lite"/>
    </source>
</evidence>
<evidence type="ECO:0000259" key="3">
    <source>
        <dbReference type="Pfam" id="PF13145"/>
    </source>
</evidence>
<dbReference type="InterPro" id="IPR027304">
    <property type="entry name" value="Trigger_fact/SurA_dom_sf"/>
</dbReference>
<protein>
    <submittedName>
        <fullName evidence="4">Peptidyl-prolyl cis-trans isomerase, EpsD family</fullName>
        <ecNumber evidence="4">5.2.1.8</ecNumber>
    </submittedName>
</protein>
<feature type="chain" id="PRO_5032515218" evidence="2">
    <location>
        <begin position="30"/>
        <end position="357"/>
    </location>
</feature>
<name>A0A839HSD1_9BURK</name>
<evidence type="ECO:0000313" key="4">
    <source>
        <dbReference type="EMBL" id="MBB1162528.1"/>
    </source>
</evidence>
<dbReference type="PROSITE" id="PS51257">
    <property type="entry name" value="PROKAR_LIPOPROTEIN"/>
    <property type="match status" value="1"/>
</dbReference>
<dbReference type="GO" id="GO:0003755">
    <property type="term" value="F:peptidyl-prolyl cis-trans isomerase activity"/>
    <property type="evidence" value="ECO:0007669"/>
    <property type="project" value="UniProtKB-EC"/>
</dbReference>
<dbReference type="InterPro" id="IPR000297">
    <property type="entry name" value="PPIase_PpiC"/>
</dbReference>
<dbReference type="SUPFAM" id="SSF109998">
    <property type="entry name" value="Triger factor/SurA peptide-binding domain-like"/>
    <property type="match status" value="1"/>
</dbReference>
<keyword evidence="5" id="KW-1185">Reference proteome</keyword>
<dbReference type="Proteomes" id="UP000586093">
    <property type="component" value="Unassembled WGS sequence"/>
</dbReference>
<dbReference type="Pfam" id="PF13145">
    <property type="entry name" value="Rotamase_2"/>
    <property type="match status" value="1"/>
</dbReference>
<reference evidence="4 5" key="1">
    <citation type="submission" date="2020-08" db="EMBL/GenBank/DDBJ databases">
        <title>Aquariorum lacteus gen. nov., sp. nov., a new member of the family Comamonadaceae, isolated from freshwater aquarium.</title>
        <authorList>
            <person name="Chun S.-J."/>
        </authorList>
    </citation>
    <scope>NUCLEOTIDE SEQUENCE [LARGE SCALE GENOMIC DNA]</scope>
    <source>
        <strain evidence="4 5">SJAQ100</strain>
    </source>
</reference>